<gene>
    <name evidence="1" type="ORF">L3Q82_026606</name>
</gene>
<reference evidence="1" key="1">
    <citation type="submission" date="2022-04" db="EMBL/GenBank/DDBJ databases">
        <title>Jade perch genome.</title>
        <authorList>
            <person name="Chao B."/>
        </authorList>
    </citation>
    <scope>NUCLEOTIDE SEQUENCE</scope>
    <source>
        <strain evidence="1">CB-2022</strain>
    </source>
</reference>
<dbReference type="EMBL" id="CM041539">
    <property type="protein sequence ID" value="KAI3367775.1"/>
    <property type="molecule type" value="Genomic_DNA"/>
</dbReference>
<protein>
    <submittedName>
        <fullName evidence="1">Uncharacterized protein</fullName>
    </submittedName>
</protein>
<proteinExistence type="predicted"/>
<accession>A0ACB8WI75</accession>
<comment type="caution">
    <text evidence="1">The sequence shown here is derived from an EMBL/GenBank/DDBJ whole genome shotgun (WGS) entry which is preliminary data.</text>
</comment>
<organism evidence="1 2">
    <name type="scientific">Scortum barcoo</name>
    <name type="common">barcoo grunter</name>
    <dbReference type="NCBI Taxonomy" id="214431"/>
    <lineage>
        <taxon>Eukaryota</taxon>
        <taxon>Metazoa</taxon>
        <taxon>Chordata</taxon>
        <taxon>Craniata</taxon>
        <taxon>Vertebrata</taxon>
        <taxon>Euteleostomi</taxon>
        <taxon>Actinopterygii</taxon>
        <taxon>Neopterygii</taxon>
        <taxon>Teleostei</taxon>
        <taxon>Neoteleostei</taxon>
        <taxon>Acanthomorphata</taxon>
        <taxon>Eupercaria</taxon>
        <taxon>Centrarchiformes</taxon>
        <taxon>Terapontoidei</taxon>
        <taxon>Terapontidae</taxon>
        <taxon>Scortum</taxon>
    </lineage>
</organism>
<evidence type="ECO:0000313" key="2">
    <source>
        <dbReference type="Proteomes" id="UP000831701"/>
    </source>
</evidence>
<dbReference type="Proteomes" id="UP000831701">
    <property type="component" value="Chromosome 9"/>
</dbReference>
<name>A0ACB8WI75_9TELE</name>
<sequence>MTRNIIKVCLQRDVDVCFPHHRLVILSLGLLNAGLLIAAVVIGIYCNFYASGAKAQDLQVPDSAPIIIEINYLRNHSSIIRAKLEAQVALAKERTNHVGLKQQVKQQIALTDTLQGQIETLNEKRTYLQSNKTALEANCGRCPAGWTLLKSTCYFFSCHVTEDKKNWQDSRADCISRGGDLVVINNLAEQQLLSDNFPKQSRGSVWWQNGFWIGLTDVVTEGIWVWINNVTEVETMYWRNGQPNHEGPQSGNCAAFFHYGDPTKVWYNGNCQEHLYNWMCEMPPSMSLSVVRPDFSHYKQLIIGLTVLAVILLAADIGLGIYYNNLTSGNLAIMDIGKEVTKLQDSYNAAIQSRDEAKKQLAKEISEQQHTKWELEHQKRRSKDYERQTDRIKMEIATLESHMPMISENLGWLQTLSTRMDFHELYVLLLRFLRISFEEIMAGSQAVLHKTRRRLGSDRQQRETRFTDNGVKSKEPPASRDTVGKNTLWIRGTKGKWPEKCK</sequence>
<keyword evidence="2" id="KW-1185">Reference proteome</keyword>
<evidence type="ECO:0000313" key="1">
    <source>
        <dbReference type="EMBL" id="KAI3367775.1"/>
    </source>
</evidence>